<evidence type="ECO:0000313" key="2">
    <source>
        <dbReference type="Proteomes" id="UP000635245"/>
    </source>
</evidence>
<dbReference type="Proteomes" id="UP000635245">
    <property type="component" value="Unassembled WGS sequence"/>
</dbReference>
<dbReference type="EMBL" id="JAENJH010000002">
    <property type="protein sequence ID" value="MBK1784314.1"/>
    <property type="molecule type" value="Genomic_DNA"/>
</dbReference>
<reference evidence="1" key="1">
    <citation type="submission" date="2020-12" db="EMBL/GenBank/DDBJ databases">
        <title>Prauserella sp. ASG 168, a novel actinomycete isolated from cave rock.</title>
        <authorList>
            <person name="Suriyachadkun C."/>
        </authorList>
    </citation>
    <scope>NUCLEOTIDE SEQUENCE</scope>
    <source>
        <strain evidence="1">ASG 168</strain>
    </source>
</reference>
<proteinExistence type="predicted"/>
<dbReference type="Pfam" id="PF10824">
    <property type="entry name" value="T7SS_ESX_EspC"/>
    <property type="match status" value="1"/>
</dbReference>
<sequence>MSEAFQVDPERIRAHAASVGGVKSGVDEAADAGGHVASLNDAYGWICQAMGLPEMLQGPQERVTAMIQRVGTKLGDDQQKLDESAKRYDEAELKVIEILKQLGESLDKAGDVPTLGGR</sequence>
<gene>
    <name evidence="1" type="ORF">JHE00_08220</name>
</gene>
<dbReference type="InterPro" id="IPR022536">
    <property type="entry name" value="EspC"/>
</dbReference>
<accession>A0A934V433</accession>
<organism evidence="1 2">
    <name type="scientific">Prauserella cavernicola</name>
    <dbReference type="NCBI Taxonomy" id="2800127"/>
    <lineage>
        <taxon>Bacteria</taxon>
        <taxon>Bacillati</taxon>
        <taxon>Actinomycetota</taxon>
        <taxon>Actinomycetes</taxon>
        <taxon>Pseudonocardiales</taxon>
        <taxon>Pseudonocardiaceae</taxon>
        <taxon>Prauserella</taxon>
    </lineage>
</organism>
<evidence type="ECO:0000313" key="1">
    <source>
        <dbReference type="EMBL" id="MBK1784314.1"/>
    </source>
</evidence>
<name>A0A934V433_9PSEU</name>
<dbReference type="AlphaFoldDB" id="A0A934V433"/>
<keyword evidence="2" id="KW-1185">Reference proteome</keyword>
<dbReference type="GO" id="GO:0009306">
    <property type="term" value="P:protein secretion"/>
    <property type="evidence" value="ECO:0007669"/>
    <property type="project" value="InterPro"/>
</dbReference>
<protein>
    <submittedName>
        <fullName evidence="1">ESX-1 secretion-associated protein</fullName>
    </submittedName>
</protein>
<dbReference type="RefSeq" id="WP_200316612.1">
    <property type="nucleotide sequence ID" value="NZ_JAENJH010000002.1"/>
</dbReference>
<comment type="caution">
    <text evidence="1">The sequence shown here is derived from an EMBL/GenBank/DDBJ whole genome shotgun (WGS) entry which is preliminary data.</text>
</comment>